<sequence>MTDISREAVEELTSLIDITHALITRYEKLVAAAKQVIDEIEPHGHWHCVDALKDALEE</sequence>
<dbReference type="AlphaFoldDB" id="A0A6M3JMD4"/>
<dbReference type="EMBL" id="MT141867">
    <property type="protein sequence ID" value="QJA71369.1"/>
    <property type="molecule type" value="Genomic_DNA"/>
</dbReference>
<accession>A0A6M3JMD4</accession>
<organism evidence="1">
    <name type="scientific">viral metagenome</name>
    <dbReference type="NCBI Taxonomy" id="1070528"/>
    <lineage>
        <taxon>unclassified sequences</taxon>
        <taxon>metagenomes</taxon>
        <taxon>organismal metagenomes</taxon>
    </lineage>
</organism>
<gene>
    <name evidence="1" type="ORF">MM415A03241_0011</name>
</gene>
<name>A0A6M3JMD4_9ZZZZ</name>
<proteinExistence type="predicted"/>
<reference evidence="1" key="1">
    <citation type="submission" date="2020-03" db="EMBL/GenBank/DDBJ databases">
        <title>The deep terrestrial virosphere.</title>
        <authorList>
            <person name="Holmfeldt K."/>
            <person name="Nilsson E."/>
            <person name="Simone D."/>
            <person name="Lopez-Fernandez M."/>
            <person name="Wu X."/>
            <person name="de Brujin I."/>
            <person name="Lundin D."/>
            <person name="Andersson A."/>
            <person name="Bertilsson S."/>
            <person name="Dopson M."/>
        </authorList>
    </citation>
    <scope>NUCLEOTIDE SEQUENCE</scope>
    <source>
        <strain evidence="1">MM415A03241</strain>
    </source>
</reference>
<protein>
    <submittedName>
        <fullName evidence="1">Uncharacterized protein</fullName>
    </submittedName>
</protein>
<evidence type="ECO:0000313" key="1">
    <source>
        <dbReference type="EMBL" id="QJA71369.1"/>
    </source>
</evidence>